<dbReference type="InterPro" id="IPR005181">
    <property type="entry name" value="SASA"/>
</dbReference>
<dbReference type="InterPro" id="IPR013783">
    <property type="entry name" value="Ig-like_fold"/>
</dbReference>
<dbReference type="Proteomes" id="UP000443353">
    <property type="component" value="Unassembled WGS sequence"/>
</dbReference>
<dbReference type="Gene3D" id="3.40.50.1110">
    <property type="entry name" value="SGNH hydrolase"/>
    <property type="match status" value="2"/>
</dbReference>
<evidence type="ECO:0000313" key="4">
    <source>
        <dbReference type="EMBL" id="MVW62476.1"/>
    </source>
</evidence>
<dbReference type="InterPro" id="IPR036514">
    <property type="entry name" value="SGNH_hydro_sf"/>
</dbReference>
<gene>
    <name evidence="4" type="ORF">GPY61_21325</name>
</gene>
<comment type="caution">
    <text evidence="4">The sequence shown here is derived from an EMBL/GenBank/DDBJ whole genome shotgun (WGS) entry which is preliminary data.</text>
</comment>
<sequence>MKQTFLLLALAACVPAHAADLGLARIFSDHAVLQRDQPIAVWGTAGAGGKVTVTLGGRTASASADAQGKWKVQLPPQPAGGPYALTVASDGREVSRADILLGDVYLCSGQSNMEFLQRASTNAIGATYTAQNDRIRYLNVPRNSALAPQDDLLAPAAWTPMNADTIGDASAVCYYMARSLQADYKVPVGFIQASWGGTTIQGWIGAESLRTFGDYKTGIDLVAQYGTDPAAAQRAQDARTEAWWRAHDPATAAQRAFVAPDFDDSAWESVTPAGSGVDGVTWYRTTVTLTDAQARAANALHLGPVDTYDTTWVNGQRVGGAGLAWLGRDYTVPAGVFKPGRNVIVLRVLGSGGMTGAPANRTIGLSDGQAIPLPAAWKVRRGSALKGLAVPPAPWDMLTSYTTLYNGMIAPLVGYKFKLAAWYQGEANADAADEYRSLLPMLMRDWRQRFGQPALPFLVVQLTSYGATPTAPGDSTWAELRAAQADTVAHDPHAGLAVTLDVGDRFDIHPTQKTVVGERLARAARAVAYGAKTAPGSPTAVAAARKGKDIVVTFRDTGGGLKTYSADRAIGFEVCAGKACRYADARVAGDRIVLPGAGRAGTQGVTHVRYAWADAPFVNLFGGDGLPAAPFQLDVR</sequence>
<dbReference type="PANTHER" id="PTHR22901:SF0">
    <property type="entry name" value="SIALATE O-ACETYLESTERASE"/>
    <property type="match status" value="1"/>
</dbReference>
<dbReference type="AlphaFoldDB" id="A0A7X3K9Y3"/>
<dbReference type="InterPro" id="IPR039329">
    <property type="entry name" value="SIAE"/>
</dbReference>
<name>A0A7X3K9Y3_9BURK</name>
<protein>
    <submittedName>
        <fullName evidence="4">Glycoside hydrolase family 2</fullName>
    </submittedName>
</protein>
<evidence type="ECO:0000256" key="1">
    <source>
        <dbReference type="ARBA" id="ARBA00022801"/>
    </source>
</evidence>
<keyword evidence="5" id="KW-1185">Reference proteome</keyword>
<keyword evidence="1 4" id="KW-0378">Hydrolase</keyword>
<evidence type="ECO:0000259" key="3">
    <source>
        <dbReference type="Pfam" id="PF03629"/>
    </source>
</evidence>
<dbReference type="PANTHER" id="PTHR22901">
    <property type="entry name" value="SIALATE O-ACETYLESTERASE"/>
    <property type="match status" value="1"/>
</dbReference>
<dbReference type="Gene3D" id="2.60.40.10">
    <property type="entry name" value="Immunoglobulins"/>
    <property type="match status" value="1"/>
</dbReference>
<dbReference type="GO" id="GO:0005975">
    <property type="term" value="P:carbohydrate metabolic process"/>
    <property type="evidence" value="ECO:0007669"/>
    <property type="project" value="TreeGrafter"/>
</dbReference>
<dbReference type="Pfam" id="PF03629">
    <property type="entry name" value="SASA"/>
    <property type="match status" value="1"/>
</dbReference>
<dbReference type="SUPFAM" id="SSF52266">
    <property type="entry name" value="SGNH hydrolase"/>
    <property type="match status" value="1"/>
</dbReference>
<proteinExistence type="predicted"/>
<organism evidence="4 5">
    <name type="scientific">Massilia cellulosiltytica</name>
    <dbReference type="NCBI Taxonomy" id="2683234"/>
    <lineage>
        <taxon>Bacteria</taxon>
        <taxon>Pseudomonadati</taxon>
        <taxon>Pseudomonadota</taxon>
        <taxon>Betaproteobacteria</taxon>
        <taxon>Burkholderiales</taxon>
        <taxon>Oxalobacteraceae</taxon>
        <taxon>Telluria group</taxon>
        <taxon>Massilia</taxon>
    </lineage>
</organism>
<feature type="chain" id="PRO_5030984138" evidence="2">
    <location>
        <begin position="19"/>
        <end position="636"/>
    </location>
</feature>
<feature type="domain" description="Sialate O-acetylesterase" evidence="3">
    <location>
        <begin position="418"/>
        <end position="524"/>
    </location>
</feature>
<dbReference type="RefSeq" id="WP_160409929.1">
    <property type="nucleotide sequence ID" value="NZ_WSES01000006.1"/>
</dbReference>
<dbReference type="EMBL" id="WSES01000006">
    <property type="protein sequence ID" value="MVW62476.1"/>
    <property type="molecule type" value="Genomic_DNA"/>
</dbReference>
<dbReference type="SUPFAM" id="SSF49785">
    <property type="entry name" value="Galactose-binding domain-like"/>
    <property type="match status" value="1"/>
</dbReference>
<feature type="signal peptide" evidence="2">
    <location>
        <begin position="1"/>
        <end position="18"/>
    </location>
</feature>
<evidence type="ECO:0000256" key="2">
    <source>
        <dbReference type="SAM" id="SignalP"/>
    </source>
</evidence>
<accession>A0A7X3K9Y3</accession>
<dbReference type="InterPro" id="IPR008979">
    <property type="entry name" value="Galactose-bd-like_sf"/>
</dbReference>
<reference evidence="4 5" key="1">
    <citation type="submission" date="2019-12" db="EMBL/GenBank/DDBJ databases">
        <authorList>
            <person name="Li C."/>
            <person name="Zhao J."/>
        </authorList>
    </citation>
    <scope>NUCLEOTIDE SEQUENCE [LARGE SCALE GENOMIC DNA]</scope>
    <source>
        <strain evidence="4 5">NEAU-DD11</strain>
    </source>
</reference>
<evidence type="ECO:0000313" key="5">
    <source>
        <dbReference type="Proteomes" id="UP000443353"/>
    </source>
</evidence>
<dbReference type="GO" id="GO:0001681">
    <property type="term" value="F:sialate O-acetylesterase activity"/>
    <property type="evidence" value="ECO:0007669"/>
    <property type="project" value="InterPro"/>
</dbReference>
<keyword evidence="2" id="KW-0732">Signal</keyword>